<evidence type="ECO:0000256" key="3">
    <source>
        <dbReference type="RuleBase" id="RU367072"/>
    </source>
</evidence>
<keyword evidence="6" id="KW-1185">Reference proteome</keyword>
<feature type="repeat" description="HEAT" evidence="2">
    <location>
        <begin position="353"/>
        <end position="394"/>
    </location>
</feature>
<dbReference type="PANTHER" id="PTHR12891">
    <property type="entry name" value="DNA REPAIR/TRANSCRIPTION PROTEIN MET18/MMS19"/>
    <property type="match status" value="1"/>
</dbReference>
<dbReference type="InterPro" id="IPR024687">
    <property type="entry name" value="MMS19_C"/>
</dbReference>
<feature type="domain" description="MMS19 C-terminal" evidence="4">
    <location>
        <begin position="3"/>
        <end position="383"/>
    </location>
</feature>
<dbReference type="GO" id="GO:0006281">
    <property type="term" value="P:DNA repair"/>
    <property type="evidence" value="ECO:0007669"/>
    <property type="project" value="UniProtKB-UniRule"/>
</dbReference>
<organism evidence="5 6">
    <name type="scientific">Thamnidium elegans</name>
    <dbReference type="NCBI Taxonomy" id="101142"/>
    <lineage>
        <taxon>Eukaryota</taxon>
        <taxon>Fungi</taxon>
        <taxon>Fungi incertae sedis</taxon>
        <taxon>Mucoromycota</taxon>
        <taxon>Mucoromycotina</taxon>
        <taxon>Mucoromycetes</taxon>
        <taxon>Mucorales</taxon>
        <taxon>Mucorineae</taxon>
        <taxon>Mucoraceae</taxon>
        <taxon>Thamnidium</taxon>
    </lineage>
</organism>
<gene>
    <name evidence="5" type="ORF">INT48_000571</name>
</gene>
<dbReference type="InterPro" id="IPR011989">
    <property type="entry name" value="ARM-like"/>
</dbReference>
<comment type="similarity">
    <text evidence="1 3">Belongs to the MET18/MMS19 family.</text>
</comment>
<dbReference type="EMBL" id="JAEPRE010000126">
    <property type="protein sequence ID" value="KAG2232016.1"/>
    <property type="molecule type" value="Genomic_DNA"/>
</dbReference>
<dbReference type="PANTHER" id="PTHR12891:SF0">
    <property type="entry name" value="MMS19 NUCLEOTIDE EXCISION REPAIR PROTEIN HOMOLOG"/>
    <property type="match status" value="1"/>
</dbReference>
<dbReference type="InterPro" id="IPR016024">
    <property type="entry name" value="ARM-type_fold"/>
</dbReference>
<reference evidence="5" key="1">
    <citation type="submission" date="2021-01" db="EMBL/GenBank/DDBJ databases">
        <title>Metabolic potential, ecology and presence of endohyphal bacteria is reflected in genomic diversity of Mucoromycotina.</title>
        <authorList>
            <person name="Muszewska A."/>
            <person name="Okrasinska A."/>
            <person name="Steczkiewicz K."/>
            <person name="Drgas O."/>
            <person name="Orlowska M."/>
            <person name="Perlinska-Lenart U."/>
            <person name="Aleksandrzak-Piekarczyk T."/>
            <person name="Szatraj K."/>
            <person name="Zielenkiewicz U."/>
            <person name="Pilsyk S."/>
            <person name="Malc E."/>
            <person name="Mieczkowski P."/>
            <person name="Kruszewska J.S."/>
            <person name="Biernat P."/>
            <person name="Pawlowska J."/>
        </authorList>
    </citation>
    <scope>NUCLEOTIDE SEQUENCE</scope>
    <source>
        <strain evidence="5">WA0000018081</strain>
    </source>
</reference>
<evidence type="ECO:0000259" key="4">
    <source>
        <dbReference type="Pfam" id="PF12460"/>
    </source>
</evidence>
<dbReference type="Proteomes" id="UP000613177">
    <property type="component" value="Unassembled WGS sequence"/>
</dbReference>
<evidence type="ECO:0000256" key="1">
    <source>
        <dbReference type="ARBA" id="ARBA00009340"/>
    </source>
</evidence>
<name>A0A8H7SN45_9FUNG</name>
<evidence type="ECO:0000313" key="5">
    <source>
        <dbReference type="EMBL" id="KAG2232016.1"/>
    </source>
</evidence>
<dbReference type="Gene3D" id="1.25.10.10">
    <property type="entry name" value="Leucine-rich Repeat Variant"/>
    <property type="match status" value="1"/>
</dbReference>
<evidence type="ECO:0000256" key="2">
    <source>
        <dbReference type="PROSITE-ProRule" id="PRU00103"/>
    </source>
</evidence>
<dbReference type="GO" id="GO:0016226">
    <property type="term" value="P:iron-sulfur cluster assembly"/>
    <property type="evidence" value="ECO:0007669"/>
    <property type="project" value="UniProtKB-UniRule"/>
</dbReference>
<dbReference type="GO" id="GO:0005634">
    <property type="term" value="C:nucleus"/>
    <property type="evidence" value="ECO:0007669"/>
    <property type="project" value="UniProtKB-SubCell"/>
</dbReference>
<keyword evidence="3" id="KW-0539">Nucleus</keyword>
<dbReference type="AlphaFoldDB" id="A0A8H7SN45"/>
<comment type="subcellular location">
    <subcellularLocation>
        <location evidence="3">Nucleus</location>
    </subcellularLocation>
</comment>
<comment type="caution">
    <text evidence="5">The sequence shown here is derived from an EMBL/GenBank/DDBJ whole genome shotgun (WGS) entry which is preliminary data.</text>
</comment>
<dbReference type="GO" id="GO:0051604">
    <property type="term" value="P:protein maturation"/>
    <property type="evidence" value="ECO:0007669"/>
    <property type="project" value="UniProtKB-UniRule"/>
</dbReference>
<sequence>MEKFDIVYNHPSYAHAIVDTILQILKTKVSENHKDVTEGIDTIIPHIFTKAIQASLEDSDNLVLNPYILQKLSLITITIFSKTESATQKNFVDRTFKLFVDGQLSEFNINSTTEFKPLQTTSLNTQKVTCQLFSAVVCTLRKDVVLPISSIEDYLNELVTLALSSDNETQITYTALTEYVKSTSIVLQDTVSQQASNSDNALEVYLWITKSLILRTHALGYELTEKVIEWCGNNIAGSKAPQGFDILIGNEKLALNKDTFATTTILYKQRFFSFCLPKLVEGFHVKPNYLIALSYVLKNVPKQILLTELPPLVPLLIESLSLSDATLKVSTLETFELAVSEAADVIAPQVRTILPSLLELLEDTTHNSIRVRVAALTCLGQFPAYISKDSLAPHASFVLKQLKKPLDDKKRIVRKEAVDCRSKWYTIFN</sequence>
<comment type="function">
    <text evidence="3">Key component of the cytosolic iron-sulfur protein assembly (CIA) complex, a multiprotein complex that mediates the incorporation of iron-sulfur cluster into apoproteins specifically involved in DNA metabolism and genomic integrity. In the CIA complex, MMS19 acts as an adapter between early-acting CIA components and a subset of cellular target iron-sulfur proteins.</text>
</comment>
<evidence type="ECO:0000313" key="6">
    <source>
        <dbReference type="Proteomes" id="UP000613177"/>
    </source>
</evidence>
<keyword evidence="3" id="KW-0234">DNA repair</keyword>
<dbReference type="GO" id="GO:0097361">
    <property type="term" value="C:cytosolic [4Fe-4S] assembly targeting complex"/>
    <property type="evidence" value="ECO:0007669"/>
    <property type="project" value="UniProtKB-UniRule"/>
</dbReference>
<keyword evidence="3" id="KW-0227">DNA damage</keyword>
<dbReference type="InterPro" id="IPR021133">
    <property type="entry name" value="HEAT_type_2"/>
</dbReference>
<protein>
    <recommendedName>
        <fullName evidence="3">MMS19 nucleotide excision repair protein</fullName>
    </recommendedName>
</protein>
<proteinExistence type="inferred from homology"/>
<accession>A0A8H7SN45</accession>
<dbReference type="InterPro" id="IPR039920">
    <property type="entry name" value="MMS19"/>
</dbReference>
<dbReference type="SUPFAM" id="SSF48371">
    <property type="entry name" value="ARM repeat"/>
    <property type="match status" value="1"/>
</dbReference>
<dbReference type="Pfam" id="PF12460">
    <property type="entry name" value="MMS19_C"/>
    <property type="match status" value="1"/>
</dbReference>
<dbReference type="PROSITE" id="PS50077">
    <property type="entry name" value="HEAT_REPEAT"/>
    <property type="match status" value="1"/>
</dbReference>